<dbReference type="RefSeq" id="WP_125487442.1">
    <property type="nucleotide sequence ID" value="NZ_RSDW01000001.1"/>
</dbReference>
<evidence type="ECO:0000259" key="2">
    <source>
        <dbReference type="Pfam" id="PF07992"/>
    </source>
</evidence>
<dbReference type="PANTHER" id="PTHR42949:SF3">
    <property type="entry name" value="ANAEROBIC GLYCEROL-3-PHOSPHATE DEHYDROGENASE SUBUNIT B"/>
    <property type="match status" value="1"/>
</dbReference>
<name>A0A3R9NXJ9_9BACT</name>
<dbReference type="OrthoDB" id="9776839at2"/>
<reference evidence="3 4" key="1">
    <citation type="submission" date="2018-12" db="EMBL/GenBank/DDBJ databases">
        <title>Sequencing of bacterial isolates from soil warming experiment in Harvard Forest, Massachusetts, USA.</title>
        <authorList>
            <person name="Deangelis K."/>
        </authorList>
    </citation>
    <scope>NUCLEOTIDE SEQUENCE [LARGE SCALE GENOMIC DNA]</scope>
    <source>
        <strain evidence="3 4">EB153</strain>
    </source>
</reference>
<dbReference type="PIRSF" id="PIRSF037495">
    <property type="entry name" value="Opine_OX_OoxA/HcnB"/>
    <property type="match status" value="1"/>
</dbReference>
<dbReference type="PRINTS" id="PR00469">
    <property type="entry name" value="PNDRDTASEII"/>
</dbReference>
<feature type="domain" description="FAD/NAD(P)-binding" evidence="2">
    <location>
        <begin position="5"/>
        <end position="296"/>
    </location>
</feature>
<dbReference type="Proteomes" id="UP000269669">
    <property type="component" value="Unassembled WGS sequence"/>
</dbReference>
<sequence>MKEAEVLVVGAGPAGIAAAIAAAEHGLRTIVLDDNPMAGGQIWRAGVRTKNHKRTAKYRALDRLARSGAELLCGYRVFDSGGATAIQAVSDVGREVLVACFQYKQLILATGARERFLPFPGWTLPGVFGAGGLEALVRGGYLIDGKRVVVAGTGPLLLAVAAHLVEFGARVVYVAEQAPIIKLAPFTVSLWKQPAKILQGAHYWASLWRTPYRTGCWPSEALPSKDGKELRAVRLTDGKRTWDEPCDLLACGFHLVPNTELAVLLGCAFQGEFVQVDTQQRTSLPRVFCVGEPTGIAGIDSALVQGEIAGLACAGKSTKHLQQRAEAERAFGQQLAKAFTLRQELRTLATPETVVCRCEDVPMSKLNGLTGWTHAKLQTRCGMGSCQGRICGPALESLFGWKLVSVRPPLFPVPVHALCSTESHKNSGRDA</sequence>
<dbReference type="PRINTS" id="PR00368">
    <property type="entry name" value="FADPNR"/>
</dbReference>
<organism evidence="3 4">
    <name type="scientific">Edaphobacter aggregans</name>
    <dbReference type="NCBI Taxonomy" id="570835"/>
    <lineage>
        <taxon>Bacteria</taxon>
        <taxon>Pseudomonadati</taxon>
        <taxon>Acidobacteriota</taxon>
        <taxon>Terriglobia</taxon>
        <taxon>Terriglobales</taxon>
        <taxon>Acidobacteriaceae</taxon>
        <taxon>Edaphobacter</taxon>
    </lineage>
</organism>
<dbReference type="InterPro" id="IPR036188">
    <property type="entry name" value="FAD/NAD-bd_sf"/>
</dbReference>
<proteinExistence type="predicted"/>
<evidence type="ECO:0000256" key="1">
    <source>
        <dbReference type="ARBA" id="ARBA00023002"/>
    </source>
</evidence>
<evidence type="ECO:0000313" key="3">
    <source>
        <dbReference type="EMBL" id="RSL19172.1"/>
    </source>
</evidence>
<keyword evidence="1" id="KW-0560">Oxidoreductase</keyword>
<dbReference type="Pfam" id="PF07992">
    <property type="entry name" value="Pyr_redox_2"/>
    <property type="match status" value="1"/>
</dbReference>
<dbReference type="InterPro" id="IPR051691">
    <property type="entry name" value="Metab_Enz_Cyan_OpOx_G3PDH"/>
</dbReference>
<accession>A0A3R9NXJ9</accession>
<dbReference type="AlphaFoldDB" id="A0A3R9NXJ9"/>
<dbReference type="Gene3D" id="3.50.50.60">
    <property type="entry name" value="FAD/NAD(P)-binding domain"/>
    <property type="match status" value="2"/>
</dbReference>
<dbReference type="GO" id="GO:0016491">
    <property type="term" value="F:oxidoreductase activity"/>
    <property type="evidence" value="ECO:0007669"/>
    <property type="project" value="UniProtKB-KW"/>
</dbReference>
<dbReference type="PANTHER" id="PTHR42949">
    <property type="entry name" value="ANAEROBIC GLYCEROL-3-PHOSPHATE DEHYDROGENASE SUBUNIT B"/>
    <property type="match status" value="1"/>
</dbReference>
<comment type="caution">
    <text evidence="3">The sequence shown here is derived from an EMBL/GenBank/DDBJ whole genome shotgun (WGS) entry which is preliminary data.</text>
</comment>
<dbReference type="EMBL" id="RSDW01000001">
    <property type="protein sequence ID" value="RSL19172.1"/>
    <property type="molecule type" value="Genomic_DNA"/>
</dbReference>
<dbReference type="InterPro" id="IPR017224">
    <property type="entry name" value="Opine_Oxase_asu/HCN_bsu"/>
</dbReference>
<dbReference type="Gene3D" id="1.10.10.1100">
    <property type="entry name" value="BFD-like [2Fe-2S]-binding domain"/>
    <property type="match status" value="1"/>
</dbReference>
<keyword evidence="4" id="KW-1185">Reference proteome</keyword>
<protein>
    <submittedName>
        <fullName evidence="3">NADPH-dependent 2,4-dienoyl-CoA reductase/sulfur reductase-like enzyme</fullName>
    </submittedName>
</protein>
<dbReference type="InterPro" id="IPR023753">
    <property type="entry name" value="FAD/NAD-binding_dom"/>
</dbReference>
<dbReference type="InterPro" id="IPR041854">
    <property type="entry name" value="BFD-like_2Fe2S-bd_dom_sf"/>
</dbReference>
<dbReference type="SUPFAM" id="SSF51905">
    <property type="entry name" value="FAD/NAD(P)-binding domain"/>
    <property type="match status" value="1"/>
</dbReference>
<evidence type="ECO:0000313" key="4">
    <source>
        <dbReference type="Proteomes" id="UP000269669"/>
    </source>
</evidence>
<gene>
    <name evidence="3" type="ORF">EDE15_4822</name>
</gene>